<evidence type="ECO:0000313" key="2">
    <source>
        <dbReference type="EMBL" id="GAH00113.1"/>
    </source>
</evidence>
<proteinExistence type="predicted"/>
<sequence>ENILIWRNGVGNGRQKIVKYILSTILLSVVAIIWCYIISITLLSSPYRNVFFDFVIVALPFIVIPVIVVNEEKLYDSLKFGAIIGFASGMILSICWATISLISALNPNPNEGICISPDSQVFYMLLVIVFVFLTLFFCGVTIVGSLLSYLIRKLIKKFKRGNI</sequence>
<dbReference type="AlphaFoldDB" id="X1DUN8"/>
<reference evidence="2" key="1">
    <citation type="journal article" date="2014" name="Front. Microbiol.">
        <title>High frequency of phylogenetically diverse reductive dehalogenase-homologous genes in deep subseafloor sedimentary metagenomes.</title>
        <authorList>
            <person name="Kawai M."/>
            <person name="Futagami T."/>
            <person name="Toyoda A."/>
            <person name="Takaki Y."/>
            <person name="Nishi S."/>
            <person name="Hori S."/>
            <person name="Arai W."/>
            <person name="Tsubouchi T."/>
            <person name="Morono Y."/>
            <person name="Uchiyama I."/>
            <person name="Ito T."/>
            <person name="Fujiyama A."/>
            <person name="Inagaki F."/>
            <person name="Takami H."/>
        </authorList>
    </citation>
    <scope>NUCLEOTIDE SEQUENCE</scope>
    <source>
        <strain evidence="2">Expedition CK06-06</strain>
    </source>
</reference>
<accession>X1DUN8</accession>
<keyword evidence="1" id="KW-0812">Transmembrane</keyword>
<organism evidence="2">
    <name type="scientific">marine sediment metagenome</name>
    <dbReference type="NCBI Taxonomy" id="412755"/>
    <lineage>
        <taxon>unclassified sequences</taxon>
        <taxon>metagenomes</taxon>
        <taxon>ecological metagenomes</taxon>
    </lineage>
</organism>
<feature type="transmembrane region" description="Helical" evidence="1">
    <location>
        <begin position="20"/>
        <end position="44"/>
    </location>
</feature>
<dbReference type="EMBL" id="BART01024062">
    <property type="protein sequence ID" value="GAH00113.1"/>
    <property type="molecule type" value="Genomic_DNA"/>
</dbReference>
<feature type="transmembrane region" description="Helical" evidence="1">
    <location>
        <begin position="80"/>
        <end position="102"/>
    </location>
</feature>
<feature type="non-terminal residue" evidence="2">
    <location>
        <position position="1"/>
    </location>
</feature>
<comment type="caution">
    <text evidence="2">The sequence shown here is derived from an EMBL/GenBank/DDBJ whole genome shotgun (WGS) entry which is preliminary data.</text>
</comment>
<evidence type="ECO:0000256" key="1">
    <source>
        <dbReference type="SAM" id="Phobius"/>
    </source>
</evidence>
<keyword evidence="1" id="KW-1133">Transmembrane helix</keyword>
<protein>
    <submittedName>
        <fullName evidence="2">Uncharacterized protein</fullName>
    </submittedName>
</protein>
<name>X1DUN8_9ZZZZ</name>
<feature type="transmembrane region" description="Helical" evidence="1">
    <location>
        <begin position="50"/>
        <end position="68"/>
    </location>
</feature>
<gene>
    <name evidence="2" type="ORF">S01H4_43587</name>
</gene>
<feature type="transmembrane region" description="Helical" evidence="1">
    <location>
        <begin position="122"/>
        <end position="151"/>
    </location>
</feature>
<keyword evidence="1" id="KW-0472">Membrane</keyword>